<dbReference type="Gramene" id="AUR62013490-RA">
    <property type="protein sequence ID" value="AUR62013490-RA:cds"/>
    <property type="gene ID" value="AUR62013490"/>
</dbReference>
<dbReference type="OMA" id="KWECSAT"/>
<sequence length="146" mass="16560">MASTSPTAVNNPFPRPTPPSPDYHPTVIVVVFISFGCILLFGAVLFCIWWLIKKHHKCKHCHERKNIHERKDVDVDEHLRVQEMIVRGPHGPKKVLVQVDDDVRVHKDTHKEEIDMVGKALYGERREGSAGASGSNQNLTLPERQV</sequence>
<accession>A0A803LHP3</accession>
<dbReference type="Proteomes" id="UP000596660">
    <property type="component" value="Unplaced"/>
</dbReference>
<evidence type="ECO:0000256" key="2">
    <source>
        <dbReference type="SAM" id="Phobius"/>
    </source>
</evidence>
<dbReference type="InterPro" id="IPR044950">
    <property type="entry name" value="TED6/7"/>
</dbReference>
<organism evidence="3 4">
    <name type="scientific">Chenopodium quinoa</name>
    <name type="common">Quinoa</name>
    <dbReference type="NCBI Taxonomy" id="63459"/>
    <lineage>
        <taxon>Eukaryota</taxon>
        <taxon>Viridiplantae</taxon>
        <taxon>Streptophyta</taxon>
        <taxon>Embryophyta</taxon>
        <taxon>Tracheophyta</taxon>
        <taxon>Spermatophyta</taxon>
        <taxon>Magnoliopsida</taxon>
        <taxon>eudicotyledons</taxon>
        <taxon>Gunneridae</taxon>
        <taxon>Pentapetalae</taxon>
        <taxon>Caryophyllales</taxon>
        <taxon>Chenopodiaceae</taxon>
        <taxon>Chenopodioideae</taxon>
        <taxon>Atripliceae</taxon>
        <taxon>Chenopodium</taxon>
    </lineage>
</organism>
<keyword evidence="2" id="KW-0472">Membrane</keyword>
<keyword evidence="2" id="KW-1133">Transmembrane helix</keyword>
<dbReference type="GO" id="GO:0009834">
    <property type="term" value="P:plant-type secondary cell wall biogenesis"/>
    <property type="evidence" value="ECO:0007669"/>
    <property type="project" value="InterPro"/>
</dbReference>
<dbReference type="PANTHER" id="PTHR35697">
    <property type="entry name" value="OS08G0108300 PROTEIN"/>
    <property type="match status" value="1"/>
</dbReference>
<keyword evidence="2" id="KW-0812">Transmembrane</keyword>
<dbReference type="OrthoDB" id="785473at2759"/>
<reference evidence="3" key="1">
    <citation type="journal article" date="2017" name="Nature">
        <title>The genome of Chenopodium quinoa.</title>
        <authorList>
            <person name="Jarvis D.E."/>
            <person name="Ho Y.S."/>
            <person name="Lightfoot D.J."/>
            <person name="Schmoeckel S.M."/>
            <person name="Li B."/>
            <person name="Borm T.J.A."/>
            <person name="Ohyanagi H."/>
            <person name="Mineta K."/>
            <person name="Michell C.T."/>
            <person name="Saber N."/>
            <person name="Kharbatia N.M."/>
            <person name="Rupper R.R."/>
            <person name="Sharp A.R."/>
            <person name="Dally N."/>
            <person name="Boughton B.A."/>
            <person name="Woo Y.H."/>
            <person name="Gao G."/>
            <person name="Schijlen E.G.W.M."/>
            <person name="Guo X."/>
            <person name="Momin A.A."/>
            <person name="Negrao S."/>
            <person name="Al-Babili S."/>
            <person name="Gehring C."/>
            <person name="Roessner U."/>
            <person name="Jung C."/>
            <person name="Murphy K."/>
            <person name="Arold S.T."/>
            <person name="Gojobori T."/>
            <person name="van der Linden C.G."/>
            <person name="van Loo E.N."/>
            <person name="Jellen E.N."/>
            <person name="Maughan P.J."/>
            <person name="Tester M."/>
        </authorList>
    </citation>
    <scope>NUCLEOTIDE SEQUENCE [LARGE SCALE GENOMIC DNA]</scope>
    <source>
        <strain evidence="3">cv. PI 614886</strain>
    </source>
</reference>
<feature type="region of interest" description="Disordered" evidence="1">
    <location>
        <begin position="127"/>
        <end position="146"/>
    </location>
</feature>
<gene>
    <name evidence="3" type="primary">LOC110735831</name>
</gene>
<dbReference type="EnsemblPlants" id="AUR62013490-RA">
    <property type="protein sequence ID" value="AUR62013490-RA:cds"/>
    <property type="gene ID" value="AUR62013490"/>
</dbReference>
<dbReference type="PANTHER" id="PTHR35697:SF1">
    <property type="entry name" value="PROTEIN TRACHEARY ELEMENT DIFFERENTIATION-RELATED 7"/>
    <property type="match status" value="1"/>
</dbReference>
<keyword evidence="4" id="KW-1185">Reference proteome</keyword>
<evidence type="ECO:0000313" key="4">
    <source>
        <dbReference type="Proteomes" id="UP000596660"/>
    </source>
</evidence>
<dbReference type="SMR" id="A0A803LHP3"/>
<proteinExistence type="predicted"/>
<reference evidence="3" key="2">
    <citation type="submission" date="2021-03" db="UniProtKB">
        <authorList>
            <consortium name="EnsemblPlants"/>
        </authorList>
    </citation>
    <scope>IDENTIFICATION</scope>
</reference>
<dbReference type="KEGG" id="cqi:110725443"/>
<name>A0A803LHP3_CHEQI</name>
<feature type="transmembrane region" description="Helical" evidence="2">
    <location>
        <begin position="27"/>
        <end position="52"/>
    </location>
</feature>
<evidence type="ECO:0000256" key="1">
    <source>
        <dbReference type="SAM" id="MobiDB-lite"/>
    </source>
</evidence>
<protein>
    <submittedName>
        <fullName evidence="3">Uncharacterized protein</fullName>
    </submittedName>
</protein>
<dbReference type="AlphaFoldDB" id="A0A803LHP3"/>
<evidence type="ECO:0000313" key="3">
    <source>
        <dbReference type="EnsemblPlants" id="AUR62013490-RA:cds"/>
    </source>
</evidence>